<dbReference type="RefSeq" id="WP_369738127.1">
    <property type="nucleotide sequence ID" value="NZ_JBGEDP010000001.1"/>
</dbReference>
<evidence type="ECO:0008006" key="4">
    <source>
        <dbReference type="Google" id="ProtNLM"/>
    </source>
</evidence>
<dbReference type="EMBL" id="JBGEDP010000001">
    <property type="protein sequence ID" value="MEY8015639.1"/>
    <property type="molecule type" value="Genomic_DNA"/>
</dbReference>
<proteinExistence type="predicted"/>
<name>A0ABV4BZB0_9MYCO</name>
<evidence type="ECO:0000256" key="1">
    <source>
        <dbReference type="SAM" id="Phobius"/>
    </source>
</evidence>
<evidence type="ECO:0000313" key="2">
    <source>
        <dbReference type="EMBL" id="MEY8015639.1"/>
    </source>
</evidence>
<accession>A0ABV4BZB0</accession>
<keyword evidence="1" id="KW-0812">Transmembrane</keyword>
<reference evidence="2 3" key="1">
    <citation type="submission" date="2024-08" db="EMBL/GenBank/DDBJ databases">
        <title>Mycobacterium servetensis sp. nov., a novel rapid-growing mycobacterial species recovered from a human patient in Zaragoza, Spain.</title>
        <authorList>
            <person name="Tristancho-Baro A.I."/>
            <person name="Buenestado-Serrano S."/>
            <person name="Garcia De Viedma D."/>
            <person name="Milagro-Beamonte A."/>
            <person name="Burillo N."/>
            <person name="Sanz S."/>
            <person name="Lopez-Calleja A.I."/>
            <person name="Penas-Utrilla D."/>
            <person name="Guardingo M."/>
            <person name="Garcia M.J."/>
            <person name="Vinuelas-Bayon J."/>
        </authorList>
    </citation>
    <scope>NUCLEOTIDE SEQUENCE [LARGE SCALE GENOMIC DNA]</scope>
    <source>
        <strain evidence="3">HUMS_12744610</strain>
    </source>
</reference>
<organism evidence="2 3">
    <name type="scientific">Mycobacterium servetii</name>
    <dbReference type="NCBI Taxonomy" id="3237418"/>
    <lineage>
        <taxon>Bacteria</taxon>
        <taxon>Bacillati</taxon>
        <taxon>Actinomycetota</taxon>
        <taxon>Actinomycetes</taxon>
        <taxon>Mycobacteriales</taxon>
        <taxon>Mycobacteriaceae</taxon>
        <taxon>Mycobacterium</taxon>
    </lineage>
</organism>
<evidence type="ECO:0000313" key="3">
    <source>
        <dbReference type="Proteomes" id="UP001564760"/>
    </source>
</evidence>
<gene>
    <name evidence="2" type="ORF">AB8998_11775</name>
</gene>
<feature type="transmembrane region" description="Helical" evidence="1">
    <location>
        <begin position="20"/>
        <end position="46"/>
    </location>
</feature>
<comment type="caution">
    <text evidence="2">The sequence shown here is derived from an EMBL/GenBank/DDBJ whole genome shotgun (WGS) entry which is preliminary data.</text>
</comment>
<dbReference type="Proteomes" id="UP001564760">
    <property type="component" value="Unassembled WGS sequence"/>
</dbReference>
<keyword evidence="3" id="KW-1185">Reference proteome</keyword>
<protein>
    <recommendedName>
        <fullName evidence="4">MFS transporter</fullName>
    </recommendedName>
</protein>
<sequence>MPSARPSDTSGRHPAGELGVAALVSIGIAGMVDGGIFSVLGPTWLFTPVR</sequence>
<keyword evidence="1" id="KW-0472">Membrane</keyword>
<keyword evidence="1" id="KW-1133">Transmembrane helix</keyword>